<dbReference type="InterPro" id="IPR014001">
    <property type="entry name" value="Helicase_ATP-bd"/>
</dbReference>
<feature type="domain" description="Helicase ATP-binding" evidence="8">
    <location>
        <begin position="113"/>
        <end position="300"/>
    </location>
</feature>
<dbReference type="Pfam" id="PF00271">
    <property type="entry name" value="Helicase_C"/>
    <property type="match status" value="1"/>
</dbReference>
<sequence>MHNILKFVQERSQQVIRNRDTIQLQNEERKIKFANEKKELIGFDFDKELVSYKSKTIDQIRENIFWPSFGDLLIDFDVIVKCIVCHAFAKKSSRGLCEVCSFYVDADGQKESIMAYLNGNDIFVSMKTGRGKTLCYILSAICSKGLTIVYSPLKALMEDQKRELIKAGIPCATLYTNLAQGTSVQEKIFEEIACGKAWGQLGMLKQRWKLALIMLLTATCTRSEVDEICENLSIDKNNTGRMEKNRTEFPIYEFSQIGSWGQLGMLKQRWKLALIMLLTATCTRSEVDEICENLSIDKNNTGYFHGGLRDDERKTTMNNWKTNSIQIIIATSAFGMGINFNDVRAVIHTGAPMSIMNLIQEAGRAGHDGNTAIHIIFYNKKDILLYYCNSQYECCQQLIWKYQAWPNEESPPICEKCDNCVNRIAKKPKLIDGKEEIIKLLEVVEFLTQQRDEQIGLDDIIDVFRGGKTAKVKQKKWDTLPVYPTEKRKVLKTKELVSFALLDLVVRGLVQEKIILRRPNEGNLGLSSSIIVVGIVQGVQANVNMHTWQYFVK</sequence>
<dbReference type="GO" id="GO:0005737">
    <property type="term" value="C:cytoplasm"/>
    <property type="evidence" value="ECO:0007669"/>
    <property type="project" value="TreeGrafter"/>
</dbReference>
<comment type="caution">
    <text evidence="10">The sequence shown here is derived from an EMBL/GenBank/DDBJ whole genome shotgun (WGS) entry which is preliminary data.</text>
</comment>
<keyword evidence="5" id="KW-0413">Isomerase</keyword>
<dbReference type="Pfam" id="PF09382">
    <property type="entry name" value="RQC"/>
    <property type="match status" value="1"/>
</dbReference>
<dbReference type="EMBL" id="PQFF01000275">
    <property type="protein sequence ID" value="RHZ67401.1"/>
    <property type="molecule type" value="Genomic_DNA"/>
</dbReference>
<proteinExistence type="inferred from homology"/>
<protein>
    <recommendedName>
        <fullName evidence="7">DNA 3'-5' helicase</fullName>
        <ecNumber evidence="7">5.6.2.4</ecNumber>
    </recommendedName>
</protein>
<evidence type="ECO:0000256" key="7">
    <source>
        <dbReference type="ARBA" id="ARBA00034808"/>
    </source>
</evidence>
<evidence type="ECO:0000256" key="5">
    <source>
        <dbReference type="ARBA" id="ARBA00023235"/>
    </source>
</evidence>
<evidence type="ECO:0000256" key="2">
    <source>
        <dbReference type="ARBA" id="ARBA00022741"/>
    </source>
</evidence>
<dbReference type="STRING" id="1348612.A0A397HVY6"/>
<evidence type="ECO:0000256" key="6">
    <source>
        <dbReference type="ARBA" id="ARBA00034617"/>
    </source>
</evidence>
<dbReference type="InterPro" id="IPR018982">
    <property type="entry name" value="RQC_domain"/>
</dbReference>
<dbReference type="Gene3D" id="3.40.50.300">
    <property type="entry name" value="P-loop containing nucleotide triphosphate hydrolases"/>
    <property type="match status" value="2"/>
</dbReference>
<evidence type="ECO:0000256" key="4">
    <source>
        <dbReference type="ARBA" id="ARBA00023125"/>
    </source>
</evidence>
<dbReference type="InterPro" id="IPR036390">
    <property type="entry name" value="WH_DNA-bd_sf"/>
</dbReference>
<keyword evidence="11" id="KW-1185">Reference proteome</keyword>
<dbReference type="Proteomes" id="UP000266861">
    <property type="component" value="Unassembled WGS sequence"/>
</dbReference>
<dbReference type="PROSITE" id="PS51192">
    <property type="entry name" value="HELICASE_ATP_BIND_1"/>
    <property type="match status" value="1"/>
</dbReference>
<dbReference type="Pfam" id="PF00270">
    <property type="entry name" value="DEAD"/>
    <property type="match status" value="1"/>
</dbReference>
<evidence type="ECO:0000256" key="3">
    <source>
        <dbReference type="ARBA" id="ARBA00022840"/>
    </source>
</evidence>
<comment type="catalytic activity">
    <reaction evidence="6">
        <text>Couples ATP hydrolysis with the unwinding of duplex DNA by translocating in the 3'-5' direction.</text>
        <dbReference type="EC" id="5.6.2.4"/>
    </reaction>
</comment>
<keyword evidence="3" id="KW-0067">ATP-binding</keyword>
<dbReference type="SUPFAM" id="SSF46785">
    <property type="entry name" value="Winged helix' DNA-binding domain"/>
    <property type="match status" value="1"/>
</dbReference>
<keyword evidence="4" id="KW-0238">DNA-binding</keyword>
<dbReference type="GO" id="GO:0009378">
    <property type="term" value="F:four-way junction helicase activity"/>
    <property type="evidence" value="ECO:0007669"/>
    <property type="project" value="TreeGrafter"/>
</dbReference>
<dbReference type="InterPro" id="IPR011545">
    <property type="entry name" value="DEAD/DEAH_box_helicase_dom"/>
</dbReference>
<dbReference type="GO" id="GO:0006260">
    <property type="term" value="P:DNA replication"/>
    <property type="evidence" value="ECO:0007669"/>
    <property type="project" value="InterPro"/>
</dbReference>
<dbReference type="PROSITE" id="PS51194">
    <property type="entry name" value="HELICASE_CTER"/>
    <property type="match status" value="1"/>
</dbReference>
<keyword evidence="2" id="KW-0547">Nucleotide-binding</keyword>
<dbReference type="InterPro" id="IPR027417">
    <property type="entry name" value="P-loop_NTPase"/>
</dbReference>
<gene>
    <name evidence="10" type="ORF">Glove_301g3</name>
</gene>
<dbReference type="OrthoDB" id="10261556at2759"/>
<dbReference type="GO" id="GO:0000724">
    <property type="term" value="P:double-strand break repair via homologous recombination"/>
    <property type="evidence" value="ECO:0007669"/>
    <property type="project" value="TreeGrafter"/>
</dbReference>
<evidence type="ECO:0000259" key="9">
    <source>
        <dbReference type="PROSITE" id="PS51194"/>
    </source>
</evidence>
<dbReference type="GO" id="GO:0005524">
    <property type="term" value="F:ATP binding"/>
    <property type="evidence" value="ECO:0007669"/>
    <property type="project" value="UniProtKB-KW"/>
</dbReference>
<dbReference type="InterPro" id="IPR036388">
    <property type="entry name" value="WH-like_DNA-bd_sf"/>
</dbReference>
<dbReference type="PANTHER" id="PTHR13710">
    <property type="entry name" value="DNA HELICASE RECQ FAMILY MEMBER"/>
    <property type="match status" value="1"/>
</dbReference>
<dbReference type="Gene3D" id="1.10.10.10">
    <property type="entry name" value="Winged helix-like DNA-binding domain superfamily/Winged helix DNA-binding domain"/>
    <property type="match status" value="1"/>
</dbReference>
<dbReference type="GO" id="GO:0003677">
    <property type="term" value="F:DNA binding"/>
    <property type="evidence" value="ECO:0007669"/>
    <property type="project" value="UniProtKB-KW"/>
</dbReference>
<dbReference type="GO" id="GO:0005634">
    <property type="term" value="C:nucleus"/>
    <property type="evidence" value="ECO:0007669"/>
    <property type="project" value="TreeGrafter"/>
</dbReference>
<dbReference type="EC" id="5.6.2.4" evidence="7"/>
<evidence type="ECO:0000313" key="10">
    <source>
        <dbReference type="EMBL" id="RHZ67401.1"/>
    </source>
</evidence>
<dbReference type="GO" id="GO:0043138">
    <property type="term" value="F:3'-5' DNA helicase activity"/>
    <property type="evidence" value="ECO:0007669"/>
    <property type="project" value="UniProtKB-EC"/>
</dbReference>
<accession>A0A397HVY6</accession>
<dbReference type="SMART" id="SM00490">
    <property type="entry name" value="HELICc"/>
    <property type="match status" value="1"/>
</dbReference>
<feature type="domain" description="Helicase C-terminal" evidence="9">
    <location>
        <begin position="265"/>
        <end position="413"/>
    </location>
</feature>
<dbReference type="InterPro" id="IPR001650">
    <property type="entry name" value="Helicase_C-like"/>
</dbReference>
<organism evidence="10 11">
    <name type="scientific">Diversispora epigaea</name>
    <dbReference type="NCBI Taxonomy" id="1348612"/>
    <lineage>
        <taxon>Eukaryota</taxon>
        <taxon>Fungi</taxon>
        <taxon>Fungi incertae sedis</taxon>
        <taxon>Mucoromycota</taxon>
        <taxon>Glomeromycotina</taxon>
        <taxon>Glomeromycetes</taxon>
        <taxon>Diversisporales</taxon>
        <taxon>Diversisporaceae</taxon>
        <taxon>Diversispora</taxon>
    </lineage>
</organism>
<evidence type="ECO:0000313" key="11">
    <source>
        <dbReference type="Proteomes" id="UP000266861"/>
    </source>
</evidence>
<reference evidence="10 11" key="1">
    <citation type="submission" date="2018-08" db="EMBL/GenBank/DDBJ databases">
        <title>Genome and evolution of the arbuscular mycorrhizal fungus Diversispora epigaea (formerly Glomus versiforme) and its bacterial endosymbionts.</title>
        <authorList>
            <person name="Sun X."/>
            <person name="Fei Z."/>
            <person name="Harrison M."/>
        </authorList>
    </citation>
    <scope>NUCLEOTIDE SEQUENCE [LARGE SCALE GENOMIC DNA]</scope>
    <source>
        <strain evidence="10 11">IT104</strain>
    </source>
</reference>
<comment type="similarity">
    <text evidence="1">Belongs to the helicase family. RecQ subfamily.</text>
</comment>
<dbReference type="AlphaFoldDB" id="A0A397HVY6"/>
<name>A0A397HVY6_9GLOM</name>
<dbReference type="SUPFAM" id="SSF52540">
    <property type="entry name" value="P-loop containing nucleoside triphosphate hydrolases"/>
    <property type="match status" value="1"/>
</dbReference>
<dbReference type="PANTHER" id="PTHR13710:SF105">
    <property type="entry name" value="ATP-DEPENDENT DNA HELICASE Q1"/>
    <property type="match status" value="1"/>
</dbReference>
<evidence type="ECO:0000259" key="8">
    <source>
        <dbReference type="PROSITE" id="PS51192"/>
    </source>
</evidence>
<dbReference type="GO" id="GO:0005694">
    <property type="term" value="C:chromosome"/>
    <property type="evidence" value="ECO:0007669"/>
    <property type="project" value="TreeGrafter"/>
</dbReference>
<evidence type="ECO:0000256" key="1">
    <source>
        <dbReference type="ARBA" id="ARBA00005446"/>
    </source>
</evidence>